<dbReference type="PANTHER" id="PTHR23280:SF4">
    <property type="entry name" value="BAND 4.1-LIKE PROTEIN 4A"/>
    <property type="match status" value="1"/>
</dbReference>
<feature type="region of interest" description="Disordered" evidence="9">
    <location>
        <begin position="412"/>
        <end position="449"/>
    </location>
</feature>
<evidence type="ECO:0000256" key="3">
    <source>
        <dbReference type="ARBA" id="ARBA00022490"/>
    </source>
</evidence>
<name>A0AAD7Z0K7_MYTSE</name>
<dbReference type="Pfam" id="PF00373">
    <property type="entry name" value="FERM_M"/>
    <property type="match status" value="1"/>
</dbReference>
<feature type="compositionally biased region" description="Basic residues" evidence="9">
    <location>
        <begin position="430"/>
        <end position="440"/>
    </location>
</feature>
<dbReference type="Gene3D" id="1.20.80.10">
    <property type="match status" value="1"/>
</dbReference>
<feature type="compositionally biased region" description="Basic residues" evidence="9">
    <location>
        <begin position="692"/>
        <end position="702"/>
    </location>
</feature>
<keyword evidence="4" id="KW-0965">Cell junction</keyword>
<dbReference type="Pfam" id="PF09380">
    <property type="entry name" value="FERM_C"/>
    <property type="match status" value="1"/>
</dbReference>
<dbReference type="FunFam" id="2.30.29.30:FF:000002">
    <property type="entry name" value="Band 4.1-like protein 5 isoform 1"/>
    <property type="match status" value="1"/>
</dbReference>
<dbReference type="InterPro" id="IPR019747">
    <property type="entry name" value="FERM_CS"/>
</dbReference>
<dbReference type="AlphaFoldDB" id="A0AAD7Z0K7"/>
<feature type="compositionally biased region" description="Low complexity" evidence="9">
    <location>
        <begin position="732"/>
        <end position="743"/>
    </location>
</feature>
<dbReference type="Pfam" id="PF09379">
    <property type="entry name" value="FERM_N"/>
    <property type="match status" value="1"/>
</dbReference>
<dbReference type="FunFam" id="1.20.80.10:FF:000003">
    <property type="entry name" value="Tyrosine-protein phosphatase non-receptor type 4"/>
    <property type="match status" value="1"/>
</dbReference>
<dbReference type="Proteomes" id="UP001231518">
    <property type="component" value="Chromosome 2"/>
</dbReference>
<feature type="compositionally biased region" description="Basic residues" evidence="9">
    <location>
        <begin position="631"/>
        <end position="645"/>
    </location>
</feature>
<feature type="coiled-coil region" evidence="8">
    <location>
        <begin position="8"/>
        <end position="35"/>
    </location>
</feature>
<dbReference type="InterPro" id="IPR011993">
    <property type="entry name" value="PH-like_dom_sf"/>
</dbReference>
<keyword evidence="8" id="KW-0175">Coiled coil</keyword>
<dbReference type="InterPro" id="IPR018980">
    <property type="entry name" value="FERM_PH-like_C"/>
</dbReference>
<dbReference type="SUPFAM" id="SSF50729">
    <property type="entry name" value="PH domain-like"/>
    <property type="match status" value="1"/>
</dbReference>
<dbReference type="PROSITE" id="PS00661">
    <property type="entry name" value="FERM_2"/>
    <property type="match status" value="1"/>
</dbReference>
<comment type="subcellular location">
    <subcellularLocation>
        <location evidence="2">Cell junction</location>
    </subcellularLocation>
    <subcellularLocation>
        <location evidence="1">Cytoplasm</location>
        <location evidence="1">Cytoskeleton</location>
    </subcellularLocation>
</comment>
<feature type="compositionally biased region" description="Basic and acidic residues" evidence="9">
    <location>
        <begin position="703"/>
        <end position="728"/>
    </location>
</feature>
<dbReference type="SMART" id="SM01196">
    <property type="entry name" value="FERM_C"/>
    <property type="match status" value="1"/>
</dbReference>
<accession>A0AAD7Z0K7</accession>
<dbReference type="PROSITE" id="PS50057">
    <property type="entry name" value="FERM_3"/>
    <property type="match status" value="1"/>
</dbReference>
<feature type="compositionally biased region" description="Basic and acidic residues" evidence="9">
    <location>
        <begin position="576"/>
        <end position="604"/>
    </location>
</feature>
<dbReference type="GO" id="GO:0016020">
    <property type="term" value="C:membrane"/>
    <property type="evidence" value="ECO:0007669"/>
    <property type="project" value="UniProtKB-ARBA"/>
</dbReference>
<dbReference type="GO" id="GO:0005856">
    <property type="term" value="C:cytoskeleton"/>
    <property type="evidence" value="ECO:0007669"/>
    <property type="project" value="UniProtKB-SubCell"/>
</dbReference>
<dbReference type="InterPro" id="IPR014352">
    <property type="entry name" value="FERM/acyl-CoA-bd_prot_sf"/>
</dbReference>
<proteinExistence type="predicted"/>
<evidence type="ECO:0000256" key="6">
    <source>
        <dbReference type="ARBA" id="ARBA00075138"/>
    </source>
</evidence>
<feature type="region of interest" description="Disordered" evidence="9">
    <location>
        <begin position="684"/>
        <end position="927"/>
    </location>
</feature>
<dbReference type="CDD" id="cd13186">
    <property type="entry name" value="FERM_C_NBL4_NBL5"/>
    <property type="match status" value="1"/>
</dbReference>
<dbReference type="SMART" id="SM00295">
    <property type="entry name" value="B41"/>
    <property type="match status" value="1"/>
</dbReference>
<dbReference type="PANTHER" id="PTHR23280">
    <property type="entry name" value="4.1 G PROTEIN"/>
    <property type="match status" value="1"/>
</dbReference>
<feature type="compositionally biased region" description="Basic residues" evidence="9">
    <location>
        <begin position="562"/>
        <end position="575"/>
    </location>
</feature>
<organism evidence="11 12">
    <name type="scientific">Mythimna separata</name>
    <name type="common">Oriental armyworm</name>
    <name type="synonym">Pseudaletia separata</name>
    <dbReference type="NCBI Taxonomy" id="271217"/>
    <lineage>
        <taxon>Eukaryota</taxon>
        <taxon>Metazoa</taxon>
        <taxon>Ecdysozoa</taxon>
        <taxon>Arthropoda</taxon>
        <taxon>Hexapoda</taxon>
        <taxon>Insecta</taxon>
        <taxon>Pterygota</taxon>
        <taxon>Neoptera</taxon>
        <taxon>Endopterygota</taxon>
        <taxon>Lepidoptera</taxon>
        <taxon>Glossata</taxon>
        <taxon>Ditrysia</taxon>
        <taxon>Noctuoidea</taxon>
        <taxon>Noctuidae</taxon>
        <taxon>Noctuinae</taxon>
        <taxon>Hadenini</taxon>
        <taxon>Mythimna</taxon>
    </lineage>
</organism>
<evidence type="ECO:0000256" key="5">
    <source>
        <dbReference type="ARBA" id="ARBA00023212"/>
    </source>
</evidence>
<dbReference type="InterPro" id="IPR029071">
    <property type="entry name" value="Ubiquitin-like_domsf"/>
</dbReference>
<feature type="compositionally biased region" description="Low complexity" evidence="9">
    <location>
        <begin position="525"/>
        <end position="534"/>
    </location>
</feature>
<dbReference type="Gene3D" id="2.30.29.30">
    <property type="entry name" value="Pleckstrin-homology domain (PH domain)/Phosphotyrosine-binding domain (PTB)"/>
    <property type="match status" value="1"/>
</dbReference>
<evidence type="ECO:0000256" key="1">
    <source>
        <dbReference type="ARBA" id="ARBA00004245"/>
    </source>
</evidence>
<comment type="caution">
    <text evidence="11">The sequence shown here is derived from an EMBL/GenBank/DDBJ whole genome shotgun (WGS) entry which is preliminary data.</text>
</comment>
<evidence type="ECO:0000256" key="9">
    <source>
        <dbReference type="SAM" id="MobiDB-lite"/>
    </source>
</evidence>
<keyword evidence="3" id="KW-0963">Cytoplasm</keyword>
<evidence type="ECO:0000256" key="2">
    <source>
        <dbReference type="ARBA" id="ARBA00004282"/>
    </source>
</evidence>
<reference evidence="11" key="1">
    <citation type="submission" date="2023-03" db="EMBL/GenBank/DDBJ databases">
        <title>Chromosome-level genomes of two armyworms, Mythimna separata and Mythimna loreyi, provide insights into the biosynthesis and reception of sex pheromones.</title>
        <authorList>
            <person name="Zhao H."/>
        </authorList>
    </citation>
    <scope>NUCLEOTIDE SEQUENCE</scope>
    <source>
        <strain evidence="11">BeijingLab</strain>
        <tissue evidence="11">Pupa</tissue>
    </source>
</reference>
<keyword evidence="5" id="KW-0206">Cytoskeleton</keyword>
<feature type="region of interest" description="Disordered" evidence="9">
    <location>
        <begin position="486"/>
        <end position="657"/>
    </location>
</feature>
<dbReference type="SUPFAM" id="SSF47031">
    <property type="entry name" value="Second domain of FERM"/>
    <property type="match status" value="1"/>
</dbReference>
<feature type="compositionally biased region" description="Basic residues" evidence="9">
    <location>
        <begin position="537"/>
        <end position="546"/>
    </location>
</feature>
<dbReference type="GO" id="GO:0071944">
    <property type="term" value="C:cell periphery"/>
    <property type="evidence" value="ECO:0007669"/>
    <property type="project" value="UniProtKB-ARBA"/>
</dbReference>
<dbReference type="GO" id="GO:0031032">
    <property type="term" value="P:actomyosin structure organization"/>
    <property type="evidence" value="ECO:0007669"/>
    <property type="project" value="TreeGrafter"/>
</dbReference>
<dbReference type="InterPro" id="IPR019748">
    <property type="entry name" value="FERM_central"/>
</dbReference>
<evidence type="ECO:0000256" key="4">
    <source>
        <dbReference type="ARBA" id="ARBA00022949"/>
    </source>
</evidence>
<dbReference type="Gene3D" id="3.10.20.90">
    <property type="entry name" value="Phosphatidylinositol 3-kinase Catalytic Subunit, Chain A, domain 1"/>
    <property type="match status" value="1"/>
</dbReference>
<protein>
    <recommendedName>
        <fullName evidence="7">Erythrocyte membrane protein band 4.1-like 4A</fullName>
    </recommendedName>
    <alternativeName>
        <fullName evidence="6">Protein NBL4</fullName>
    </alternativeName>
</protein>
<dbReference type="PRINTS" id="PR00935">
    <property type="entry name" value="BAND41"/>
</dbReference>
<gene>
    <name evidence="11" type="ORF">PYW07_007193</name>
</gene>
<evidence type="ECO:0000259" key="10">
    <source>
        <dbReference type="PROSITE" id="PS50057"/>
    </source>
</evidence>
<dbReference type="InterPro" id="IPR035963">
    <property type="entry name" value="FERM_2"/>
</dbReference>
<dbReference type="InterPro" id="IPR018979">
    <property type="entry name" value="FERM_N"/>
</dbReference>
<dbReference type="InterPro" id="IPR000299">
    <property type="entry name" value="FERM_domain"/>
</dbReference>
<evidence type="ECO:0000256" key="7">
    <source>
        <dbReference type="ARBA" id="ARBA00077094"/>
    </source>
</evidence>
<evidence type="ECO:0000313" key="11">
    <source>
        <dbReference type="EMBL" id="KAJ8735573.1"/>
    </source>
</evidence>
<evidence type="ECO:0000313" key="12">
    <source>
        <dbReference type="Proteomes" id="UP001231518"/>
    </source>
</evidence>
<sequence length="1018" mass="113265">MAEVKSTLEKLFDGLDKCNARLDNFEERIASLELNSTQVAAMNDTICSLKDQLNQQTQSAMRNEIEIIGVGEIPNENLHHIAMVTATKFIVIRGGAGAGWRGGGMMDCLCPAPRALACRVVLLDERELLHEIQDNNTGQALLDVVFRHLDLLETAYFGLRYVDQDSQTHWLDAGKRLRRQLRGSEPHTFYFGVKFYAADPCKLLEEITRYQLFLQLKQDVLRGRLPVNFDLAAELAAFVLQSELGDYEARRHGPGYVSEFRLLAHQTPELEARAAEIHRTLTGISPAQAELSYLDKVKWLDMYGVDLHPVLGEDSVEYFLGLAPSGLLLLRGKHTVANYYWPRVSKLYYKGRYFMLRVADKNNETSTYGFESPTRSACRHLWRCCSDHHTFFRMQQTSPASADMFALGTRLRTSGRGSRPRPPPAFTRTPSRRIARHPHASHASLNDVPKLEDLRIKDCPPEIKQPTSVHRPNSLRISGEVMGCEVPAVGGSPRSTRSAPARRGLYSASPTATRPPPAPRHRSASVDSQSSNDSRSNRKHKHRSRKQQSDAESELSRGSGRSGRRHRRHRSRHKHESGSERDDSQPDTKEYELVDSESQWKEVLRQTTVGGGVQVANVRRSQMEPETGTHRSSHRHRRHRKHRSRSGSPNDKKWLPSELKQHLEFSLVDTTGMTEEQLKEIPYTVVQTSHARQTKLRTSSKHRQTEHGSLARRDKSSSSHGKSAHDNHNQGSLRSSSSTLSTHRTPHEKHGRRVYPSYEDPVGRTSGDDFLTNNGYRGNVTPVSNNNNPYSPVTNSNSNSSSGELIGSARVSHEHTDSGLGADQDYAYSSESRRVESDVRPMSVGCRSSDSAKCGAGGSSRAAPVSRQWARGAGASEAARGAGALARRPPAAPGRARSVSGSQRSLLSVASDSATARRPRDLAPRYPHPADGGFSLFRHASNNNILVGESGSLARRYARPSREARDHNANVARTHLPHGAHAAHVSHVSHARLASHRHDNTLDIILKPLIESTQLQSN</sequence>
<feature type="compositionally biased region" description="Low complexity" evidence="9">
    <location>
        <begin position="492"/>
        <end position="512"/>
    </location>
</feature>
<feature type="compositionally biased region" description="Basic residues" evidence="9">
    <location>
        <begin position="744"/>
        <end position="753"/>
    </location>
</feature>
<feature type="compositionally biased region" description="Polar residues" evidence="9">
    <location>
        <begin position="899"/>
        <end position="914"/>
    </location>
</feature>
<dbReference type="EMBL" id="JARGEI010000002">
    <property type="protein sequence ID" value="KAJ8735573.1"/>
    <property type="molecule type" value="Genomic_DNA"/>
</dbReference>
<dbReference type="PROSITE" id="PS00660">
    <property type="entry name" value="FERM_1"/>
    <property type="match status" value="1"/>
</dbReference>
<dbReference type="FunFam" id="3.10.20.90:FF:000116">
    <property type="entry name" value="band 4.1-like protein 4A isoform X1"/>
    <property type="match status" value="1"/>
</dbReference>
<dbReference type="GO" id="GO:0030182">
    <property type="term" value="P:neuron differentiation"/>
    <property type="evidence" value="ECO:0007669"/>
    <property type="project" value="UniProtKB-ARBA"/>
</dbReference>
<dbReference type="GO" id="GO:0009887">
    <property type="term" value="P:animal organ morphogenesis"/>
    <property type="evidence" value="ECO:0007669"/>
    <property type="project" value="UniProtKB-ARBA"/>
</dbReference>
<dbReference type="GO" id="GO:0070161">
    <property type="term" value="C:anchoring junction"/>
    <property type="evidence" value="ECO:0007669"/>
    <property type="project" value="UniProtKB-SubCell"/>
</dbReference>
<feature type="compositionally biased region" description="Low complexity" evidence="9">
    <location>
        <begin position="779"/>
        <end position="802"/>
    </location>
</feature>
<dbReference type="InterPro" id="IPR019749">
    <property type="entry name" value="Band_41_domain"/>
</dbReference>
<keyword evidence="12" id="KW-1185">Reference proteome</keyword>
<dbReference type="SUPFAM" id="SSF54236">
    <property type="entry name" value="Ubiquitin-like"/>
    <property type="match status" value="1"/>
</dbReference>
<feature type="domain" description="FERM" evidence="10">
    <location>
        <begin position="116"/>
        <end position="396"/>
    </location>
</feature>
<feature type="compositionally biased region" description="Low complexity" evidence="9">
    <location>
        <begin position="870"/>
        <end position="897"/>
    </location>
</feature>
<evidence type="ECO:0000256" key="8">
    <source>
        <dbReference type="SAM" id="Coils"/>
    </source>
</evidence>
<dbReference type="CDD" id="cd14473">
    <property type="entry name" value="FERM_B-lobe"/>
    <property type="match status" value="1"/>
</dbReference>